<gene>
    <name evidence="2" type="ORF">BSL78_04823</name>
</gene>
<dbReference type="PANTHER" id="PTHR14557">
    <property type="entry name" value="PROTEIN C7ORF21"/>
    <property type="match status" value="1"/>
</dbReference>
<feature type="compositionally biased region" description="Basic and acidic residues" evidence="1">
    <location>
        <begin position="108"/>
        <end position="121"/>
    </location>
</feature>
<dbReference type="PANTHER" id="PTHR14557:SF5">
    <property type="entry name" value="UBIQUITIN-LIKE DOMAIN-CONTAINING PROTEIN"/>
    <property type="match status" value="1"/>
</dbReference>
<dbReference type="AlphaFoldDB" id="A0A2G8LD70"/>
<name>A0A2G8LD70_STIJA</name>
<feature type="compositionally biased region" description="Polar residues" evidence="1">
    <location>
        <begin position="95"/>
        <end position="105"/>
    </location>
</feature>
<sequence>MLSGLRVELNEITQENNSQSEEEAGSSTEGTENELEQRLNEPSSLEGNSTTADGIDGQDETDSACNALPSSEEHTKKESADPSVKDETSEDHSSEATTKCESLNQDGDDSRVENLSERTYETEPDINRTSTDDNISLKIKFLNETERIIRTSIEETVGNFKRLNFAEEIRMVGCAPHLQWSVSER</sequence>
<dbReference type="Proteomes" id="UP000230750">
    <property type="component" value="Unassembled WGS sequence"/>
</dbReference>
<feature type="compositionally biased region" description="Basic and acidic residues" evidence="1">
    <location>
        <begin position="71"/>
        <end position="94"/>
    </location>
</feature>
<comment type="caution">
    <text evidence="2">The sequence shown here is derived from an EMBL/GenBank/DDBJ whole genome shotgun (WGS) entry which is preliminary data.</text>
</comment>
<proteinExistence type="predicted"/>
<feature type="compositionally biased region" description="Polar residues" evidence="1">
    <location>
        <begin position="40"/>
        <end position="52"/>
    </location>
</feature>
<accession>A0A2G8LD70</accession>
<keyword evidence="3" id="KW-1185">Reference proteome</keyword>
<feature type="region of interest" description="Disordered" evidence="1">
    <location>
        <begin position="1"/>
        <end position="128"/>
    </location>
</feature>
<evidence type="ECO:0000313" key="3">
    <source>
        <dbReference type="Proteomes" id="UP000230750"/>
    </source>
</evidence>
<evidence type="ECO:0000256" key="1">
    <source>
        <dbReference type="SAM" id="MobiDB-lite"/>
    </source>
</evidence>
<dbReference type="GO" id="GO:0036503">
    <property type="term" value="P:ERAD pathway"/>
    <property type="evidence" value="ECO:0007669"/>
    <property type="project" value="InterPro"/>
</dbReference>
<protein>
    <submittedName>
        <fullName evidence="2">Uncharacterized protein</fullName>
    </submittedName>
</protein>
<organism evidence="2 3">
    <name type="scientific">Stichopus japonicus</name>
    <name type="common">Sea cucumber</name>
    <dbReference type="NCBI Taxonomy" id="307972"/>
    <lineage>
        <taxon>Eukaryota</taxon>
        <taxon>Metazoa</taxon>
        <taxon>Echinodermata</taxon>
        <taxon>Eleutherozoa</taxon>
        <taxon>Echinozoa</taxon>
        <taxon>Holothuroidea</taxon>
        <taxon>Aspidochirotacea</taxon>
        <taxon>Aspidochirotida</taxon>
        <taxon>Stichopodidae</taxon>
        <taxon>Apostichopus</taxon>
    </lineage>
</organism>
<evidence type="ECO:0000313" key="2">
    <source>
        <dbReference type="EMBL" id="PIK58236.1"/>
    </source>
</evidence>
<dbReference type="InterPro" id="IPR040352">
    <property type="entry name" value="TMUB1/2"/>
</dbReference>
<dbReference type="EMBL" id="MRZV01000118">
    <property type="protein sequence ID" value="PIK58236.1"/>
    <property type="molecule type" value="Genomic_DNA"/>
</dbReference>
<reference evidence="2 3" key="1">
    <citation type="journal article" date="2017" name="PLoS Biol.">
        <title>The sea cucumber genome provides insights into morphological evolution and visceral regeneration.</title>
        <authorList>
            <person name="Zhang X."/>
            <person name="Sun L."/>
            <person name="Yuan J."/>
            <person name="Sun Y."/>
            <person name="Gao Y."/>
            <person name="Zhang L."/>
            <person name="Li S."/>
            <person name="Dai H."/>
            <person name="Hamel J.F."/>
            <person name="Liu C."/>
            <person name="Yu Y."/>
            <person name="Liu S."/>
            <person name="Lin W."/>
            <person name="Guo K."/>
            <person name="Jin S."/>
            <person name="Xu P."/>
            <person name="Storey K.B."/>
            <person name="Huan P."/>
            <person name="Zhang T."/>
            <person name="Zhou Y."/>
            <person name="Zhang J."/>
            <person name="Lin C."/>
            <person name="Li X."/>
            <person name="Xing L."/>
            <person name="Huo D."/>
            <person name="Sun M."/>
            <person name="Wang L."/>
            <person name="Mercier A."/>
            <person name="Li F."/>
            <person name="Yang H."/>
            <person name="Xiang J."/>
        </authorList>
    </citation>
    <scope>NUCLEOTIDE SEQUENCE [LARGE SCALE GENOMIC DNA]</scope>
    <source>
        <strain evidence="2">Shaxun</strain>
        <tissue evidence="2">Muscle</tissue>
    </source>
</reference>